<comment type="caution">
    <text evidence="4">The sequence shown here is derived from an EMBL/GenBank/DDBJ whole genome shotgun (WGS) entry which is preliminary data.</text>
</comment>
<comment type="similarity">
    <text evidence="1">Belongs to the 'GDXG' lipolytic enzyme family.</text>
</comment>
<protein>
    <submittedName>
        <fullName evidence="4">Alpha/beta hydrolase</fullName>
    </submittedName>
</protein>
<sequence length="300" mass="32132">MRWFSAVLRAVVKPRLSRTSPPTKARGHLRLIARLVFRQPGYALILPRAAAGGAPPMTRISVGRPAARRVILYFHGGGYIAGSPATHAPMLARLAKLSGVEVRAPAYRLAPGARFPAAFKDAKAAFRYLLKAGYRPGDIVLGGDSAGGGLALALLAWCCAQGLRPAGAFAMSPWTDLTGSGASMTQNAARDAYLPAERLDELAGLYLGDAPRDDPRASPLFAVFDRPPPVLLQVSESEILRDDTLRMAARLRAQGGDVTVQTWEDAPHVWQVFDGWLPEARAALRAVASFVQTSFAPATR</sequence>
<gene>
    <name evidence="4" type="ORF">FH759_12015</name>
</gene>
<accession>A0A7C9HP56</accession>
<dbReference type="GO" id="GO:0016787">
    <property type="term" value="F:hydrolase activity"/>
    <property type="evidence" value="ECO:0007669"/>
    <property type="project" value="UniProtKB-KW"/>
</dbReference>
<dbReference type="PROSITE" id="PS01173">
    <property type="entry name" value="LIPASE_GDXG_HIS"/>
    <property type="match status" value="1"/>
</dbReference>
<evidence type="ECO:0000313" key="4">
    <source>
        <dbReference type="EMBL" id="MTJ05403.1"/>
    </source>
</evidence>
<dbReference type="InterPro" id="IPR013094">
    <property type="entry name" value="AB_hydrolase_3"/>
</dbReference>
<organism evidence="4 5">
    <name type="scientific">Sediminimonas qiaohouensis</name>
    <dbReference type="NCBI Taxonomy" id="552061"/>
    <lineage>
        <taxon>Bacteria</taxon>
        <taxon>Pseudomonadati</taxon>
        <taxon>Pseudomonadota</taxon>
        <taxon>Alphaproteobacteria</taxon>
        <taxon>Rhodobacterales</taxon>
        <taxon>Roseobacteraceae</taxon>
        <taxon>Sediminimonas</taxon>
    </lineage>
</organism>
<dbReference type="InterPro" id="IPR002168">
    <property type="entry name" value="Lipase_GDXG_HIS_AS"/>
</dbReference>
<feature type="domain" description="Alpha/beta hydrolase fold-3" evidence="3">
    <location>
        <begin position="71"/>
        <end position="271"/>
    </location>
</feature>
<evidence type="ECO:0000259" key="3">
    <source>
        <dbReference type="Pfam" id="PF07859"/>
    </source>
</evidence>
<name>A0A7C9HP56_9RHOB</name>
<dbReference type="PANTHER" id="PTHR48081:SF8">
    <property type="entry name" value="ALPHA_BETA HYDROLASE FOLD-3 DOMAIN-CONTAINING PROTEIN-RELATED"/>
    <property type="match status" value="1"/>
</dbReference>
<evidence type="ECO:0000313" key="5">
    <source>
        <dbReference type="Proteomes" id="UP000483078"/>
    </source>
</evidence>
<reference evidence="4 5" key="1">
    <citation type="submission" date="2019-06" db="EMBL/GenBank/DDBJ databases">
        <title>Enrichment of Autotrophic Halophilic Microorganisms from Red Sea Brine Pool Using Microbial Electrosynthesis System.</title>
        <authorList>
            <person name="Alqahtani M.F."/>
            <person name="Bajracharya S."/>
            <person name="Katuri K.P."/>
            <person name="Ali M."/>
            <person name="Saikaly P.E."/>
        </authorList>
    </citation>
    <scope>NUCLEOTIDE SEQUENCE [LARGE SCALE GENOMIC DNA]</scope>
    <source>
        <strain evidence="4">MES6</strain>
    </source>
</reference>
<evidence type="ECO:0000256" key="1">
    <source>
        <dbReference type="ARBA" id="ARBA00010515"/>
    </source>
</evidence>
<evidence type="ECO:0000256" key="2">
    <source>
        <dbReference type="ARBA" id="ARBA00022801"/>
    </source>
</evidence>
<dbReference type="Proteomes" id="UP000483078">
    <property type="component" value="Unassembled WGS sequence"/>
</dbReference>
<dbReference type="SUPFAM" id="SSF53474">
    <property type="entry name" value="alpha/beta-Hydrolases"/>
    <property type="match status" value="1"/>
</dbReference>
<dbReference type="InterPro" id="IPR029058">
    <property type="entry name" value="AB_hydrolase_fold"/>
</dbReference>
<dbReference type="InterPro" id="IPR050300">
    <property type="entry name" value="GDXG_lipolytic_enzyme"/>
</dbReference>
<dbReference type="EMBL" id="VENJ01000018">
    <property type="protein sequence ID" value="MTJ05403.1"/>
    <property type="molecule type" value="Genomic_DNA"/>
</dbReference>
<dbReference type="Pfam" id="PF07859">
    <property type="entry name" value="Abhydrolase_3"/>
    <property type="match status" value="1"/>
</dbReference>
<dbReference type="PANTHER" id="PTHR48081">
    <property type="entry name" value="AB HYDROLASE SUPERFAMILY PROTEIN C4A8.06C"/>
    <property type="match status" value="1"/>
</dbReference>
<dbReference type="AlphaFoldDB" id="A0A7C9HP56"/>
<dbReference type="Gene3D" id="3.40.50.1820">
    <property type="entry name" value="alpha/beta hydrolase"/>
    <property type="match status" value="1"/>
</dbReference>
<keyword evidence="2 4" id="KW-0378">Hydrolase</keyword>
<proteinExistence type="inferred from homology"/>